<name>A0ABP3GUD6_9ACTN</name>
<feature type="region of interest" description="Disordered" evidence="1">
    <location>
        <begin position="1"/>
        <end position="59"/>
    </location>
</feature>
<dbReference type="EMBL" id="BAAABW010000018">
    <property type="protein sequence ID" value="GAA0355133.1"/>
    <property type="molecule type" value="Genomic_DNA"/>
</dbReference>
<sequence length="59" mass="5981">MSTEAPKPTEAAQPAEQNTPSEQAILAGLGAPIEHTEGAPIPGTEHSGPIRPTHTTGAQ</sequence>
<comment type="caution">
    <text evidence="2">The sequence shown here is derived from an EMBL/GenBank/DDBJ whole genome shotgun (WGS) entry which is preliminary data.</text>
</comment>
<organism evidence="2 3">
    <name type="scientific">Streptomyces blastmyceticus</name>
    <dbReference type="NCBI Taxonomy" id="68180"/>
    <lineage>
        <taxon>Bacteria</taxon>
        <taxon>Bacillati</taxon>
        <taxon>Actinomycetota</taxon>
        <taxon>Actinomycetes</taxon>
        <taxon>Kitasatosporales</taxon>
        <taxon>Streptomycetaceae</taxon>
        <taxon>Streptomyces</taxon>
    </lineage>
</organism>
<evidence type="ECO:0000313" key="3">
    <source>
        <dbReference type="Proteomes" id="UP001500063"/>
    </source>
</evidence>
<gene>
    <name evidence="2" type="ORF">GCM10010319_35400</name>
</gene>
<evidence type="ECO:0000256" key="1">
    <source>
        <dbReference type="SAM" id="MobiDB-lite"/>
    </source>
</evidence>
<accession>A0ABP3GUD6</accession>
<reference evidence="3" key="1">
    <citation type="journal article" date="2019" name="Int. J. Syst. Evol. Microbiol.">
        <title>The Global Catalogue of Microorganisms (GCM) 10K type strain sequencing project: providing services to taxonomists for standard genome sequencing and annotation.</title>
        <authorList>
            <consortium name="The Broad Institute Genomics Platform"/>
            <consortium name="The Broad Institute Genome Sequencing Center for Infectious Disease"/>
            <person name="Wu L."/>
            <person name="Ma J."/>
        </authorList>
    </citation>
    <scope>NUCLEOTIDE SEQUENCE [LARGE SCALE GENOMIC DNA]</scope>
    <source>
        <strain evidence="3">JCM 4565</strain>
    </source>
</reference>
<evidence type="ECO:0000313" key="2">
    <source>
        <dbReference type="EMBL" id="GAA0355133.1"/>
    </source>
</evidence>
<dbReference type="RefSeq" id="WP_301889670.1">
    <property type="nucleotide sequence ID" value="NZ_BAAABW010000018.1"/>
</dbReference>
<protein>
    <submittedName>
        <fullName evidence="2">Uncharacterized protein</fullName>
    </submittedName>
</protein>
<proteinExistence type="predicted"/>
<keyword evidence="3" id="KW-1185">Reference proteome</keyword>
<dbReference type="Proteomes" id="UP001500063">
    <property type="component" value="Unassembled WGS sequence"/>
</dbReference>